<dbReference type="PANTHER" id="PTHR44229:SF4">
    <property type="entry name" value="15-HYDROXYPROSTAGLANDIN DEHYDROGENASE [NAD(+)]"/>
    <property type="match status" value="1"/>
</dbReference>
<name>A0ABP0CUD3_9PEZI</name>
<gene>
    <name evidence="3" type="ORF">SBRCBS47491_009205</name>
</gene>
<dbReference type="Proteomes" id="UP001642406">
    <property type="component" value="Unassembled WGS sequence"/>
</dbReference>
<dbReference type="InterPro" id="IPR036291">
    <property type="entry name" value="NAD(P)-bd_dom_sf"/>
</dbReference>
<dbReference type="SUPFAM" id="SSF51735">
    <property type="entry name" value="NAD(P)-binding Rossmann-fold domains"/>
    <property type="match status" value="1"/>
</dbReference>
<reference evidence="3 4" key="1">
    <citation type="submission" date="2024-01" db="EMBL/GenBank/DDBJ databases">
        <authorList>
            <person name="Allen C."/>
            <person name="Tagirdzhanova G."/>
        </authorList>
    </citation>
    <scope>NUCLEOTIDE SEQUENCE [LARGE SCALE GENOMIC DNA]</scope>
</reference>
<dbReference type="InterPro" id="IPR002347">
    <property type="entry name" value="SDR_fam"/>
</dbReference>
<organism evidence="3 4">
    <name type="scientific">Sporothrix bragantina</name>
    <dbReference type="NCBI Taxonomy" id="671064"/>
    <lineage>
        <taxon>Eukaryota</taxon>
        <taxon>Fungi</taxon>
        <taxon>Dikarya</taxon>
        <taxon>Ascomycota</taxon>
        <taxon>Pezizomycotina</taxon>
        <taxon>Sordariomycetes</taxon>
        <taxon>Sordariomycetidae</taxon>
        <taxon>Ophiostomatales</taxon>
        <taxon>Ophiostomataceae</taxon>
        <taxon>Sporothrix</taxon>
    </lineage>
</organism>
<dbReference type="EMBL" id="CAWUHC010000137">
    <property type="protein sequence ID" value="CAK7235185.1"/>
    <property type="molecule type" value="Genomic_DNA"/>
</dbReference>
<sequence>MSFAGETAYITGAASGIARSLAKDLVKKGAKIFIADRNFEGAENVAQELNASAGEEVAWPVQVDVADWESQRAGFEAAVAKLGHIDYVFPIAGISELPWLPKSDPTSTGFVKPNLAVLDVNGYGALYTSALAIQQFRRQEPNKHGFRGKIVIVSSACGFYYIPTLPVYTAAKQ</sequence>
<evidence type="ECO:0000313" key="4">
    <source>
        <dbReference type="Proteomes" id="UP001642406"/>
    </source>
</evidence>
<dbReference type="Pfam" id="PF00106">
    <property type="entry name" value="adh_short"/>
    <property type="match status" value="1"/>
</dbReference>
<dbReference type="Gene3D" id="3.40.50.720">
    <property type="entry name" value="NAD(P)-binding Rossmann-like Domain"/>
    <property type="match status" value="1"/>
</dbReference>
<keyword evidence="4" id="KW-1185">Reference proteome</keyword>
<protein>
    <submittedName>
        <fullName evidence="3">Uncharacterized protein</fullName>
    </submittedName>
</protein>
<dbReference type="PRINTS" id="PR00081">
    <property type="entry name" value="GDHRDH"/>
</dbReference>
<comment type="similarity">
    <text evidence="1">Belongs to the short-chain dehydrogenases/reductases (SDR) family.</text>
</comment>
<evidence type="ECO:0000313" key="3">
    <source>
        <dbReference type="EMBL" id="CAK7235185.1"/>
    </source>
</evidence>
<evidence type="ECO:0000256" key="2">
    <source>
        <dbReference type="ARBA" id="ARBA00023002"/>
    </source>
</evidence>
<comment type="caution">
    <text evidence="3">The sequence shown here is derived from an EMBL/GenBank/DDBJ whole genome shotgun (WGS) entry which is preliminary data.</text>
</comment>
<keyword evidence="2" id="KW-0560">Oxidoreductase</keyword>
<dbReference type="PANTHER" id="PTHR44229">
    <property type="entry name" value="15-HYDROXYPROSTAGLANDIN DEHYDROGENASE [NAD(+)]"/>
    <property type="match status" value="1"/>
</dbReference>
<accession>A0ABP0CUD3</accession>
<evidence type="ECO:0000256" key="1">
    <source>
        <dbReference type="ARBA" id="ARBA00006484"/>
    </source>
</evidence>
<proteinExistence type="inferred from homology"/>